<dbReference type="Proteomes" id="UP001153737">
    <property type="component" value="Chromosome 15"/>
</dbReference>
<protein>
    <submittedName>
        <fullName evidence="2">Uncharacterized protein</fullName>
    </submittedName>
</protein>
<evidence type="ECO:0000313" key="2">
    <source>
        <dbReference type="EMBL" id="CAH1153968.1"/>
    </source>
</evidence>
<feature type="region of interest" description="Disordered" evidence="1">
    <location>
        <begin position="119"/>
        <end position="142"/>
    </location>
</feature>
<accession>A0A9P0GTQ2</accession>
<sequence length="142" mass="15871">MSQVINLSEQDSEQLASFMGHTSDIHKSCYRLPNDVYQMAKVSKLLLLNEKGQAHKFKGKTLDDIEIDLDIVEEENSDEDDDEEIDFENQHETLDQTAKDASTRIQVENDAVATHQQLDIGTSKKTTNGAAVSNLNPCAPKH</sequence>
<dbReference type="OrthoDB" id="6783964at2759"/>
<keyword evidence="3" id="KW-1185">Reference proteome</keyword>
<evidence type="ECO:0000313" key="3">
    <source>
        <dbReference type="Proteomes" id="UP001153737"/>
    </source>
</evidence>
<reference evidence="2" key="2">
    <citation type="submission" date="2022-10" db="EMBL/GenBank/DDBJ databases">
        <authorList>
            <consortium name="ENA_rothamsted_submissions"/>
            <consortium name="culmorum"/>
            <person name="King R."/>
        </authorList>
    </citation>
    <scope>NUCLEOTIDE SEQUENCE</scope>
</reference>
<dbReference type="PANTHER" id="PTHR33480:SF1">
    <property type="entry name" value="TYR RECOMBINASE DOMAIN-CONTAINING PROTEIN"/>
    <property type="match status" value="1"/>
</dbReference>
<dbReference type="EMBL" id="OU896721">
    <property type="protein sequence ID" value="CAH1153968.1"/>
    <property type="molecule type" value="Genomic_DNA"/>
</dbReference>
<organism evidence="2 3">
    <name type="scientific">Phaedon cochleariae</name>
    <name type="common">Mustard beetle</name>
    <dbReference type="NCBI Taxonomy" id="80249"/>
    <lineage>
        <taxon>Eukaryota</taxon>
        <taxon>Metazoa</taxon>
        <taxon>Ecdysozoa</taxon>
        <taxon>Arthropoda</taxon>
        <taxon>Hexapoda</taxon>
        <taxon>Insecta</taxon>
        <taxon>Pterygota</taxon>
        <taxon>Neoptera</taxon>
        <taxon>Endopterygota</taxon>
        <taxon>Coleoptera</taxon>
        <taxon>Polyphaga</taxon>
        <taxon>Cucujiformia</taxon>
        <taxon>Chrysomeloidea</taxon>
        <taxon>Chrysomelidae</taxon>
        <taxon>Chrysomelinae</taxon>
        <taxon>Chrysomelini</taxon>
        <taxon>Phaedon</taxon>
    </lineage>
</organism>
<dbReference type="AlphaFoldDB" id="A0A9P0GTQ2"/>
<dbReference type="PANTHER" id="PTHR33480">
    <property type="entry name" value="SET DOMAIN-CONTAINING PROTEIN-RELATED"/>
    <property type="match status" value="1"/>
</dbReference>
<proteinExistence type="predicted"/>
<reference evidence="2" key="1">
    <citation type="submission" date="2022-01" db="EMBL/GenBank/DDBJ databases">
        <authorList>
            <person name="King R."/>
        </authorList>
    </citation>
    <scope>NUCLEOTIDE SEQUENCE</scope>
</reference>
<gene>
    <name evidence="2" type="ORF">PHAECO_LOCUS4655</name>
</gene>
<evidence type="ECO:0000256" key="1">
    <source>
        <dbReference type="SAM" id="MobiDB-lite"/>
    </source>
</evidence>
<feature type="compositionally biased region" description="Polar residues" evidence="1">
    <location>
        <begin position="119"/>
        <end position="136"/>
    </location>
</feature>
<name>A0A9P0GTQ2_PHACE</name>